<evidence type="ECO:0000259" key="2">
    <source>
        <dbReference type="Pfam" id="PF04892"/>
    </source>
</evidence>
<keyword evidence="4" id="KW-1185">Reference proteome</keyword>
<feature type="transmembrane region" description="Helical" evidence="1">
    <location>
        <begin position="7"/>
        <end position="25"/>
    </location>
</feature>
<dbReference type="PANTHER" id="PTHR28008:SF1">
    <property type="entry name" value="DOMAIN PROTEIN, PUTATIVE (AFU_ORTHOLOGUE AFUA_3G10980)-RELATED"/>
    <property type="match status" value="1"/>
</dbReference>
<dbReference type="AlphaFoldDB" id="A0A1I2MRH2"/>
<evidence type="ECO:0000313" key="4">
    <source>
        <dbReference type="Proteomes" id="UP000199116"/>
    </source>
</evidence>
<feature type="transmembrane region" description="Helical" evidence="1">
    <location>
        <begin position="75"/>
        <end position="96"/>
    </location>
</feature>
<feature type="transmembrane region" description="Helical" evidence="1">
    <location>
        <begin position="45"/>
        <end position="63"/>
    </location>
</feature>
<gene>
    <name evidence="3" type="ORF">SAMN04488033_11587</name>
</gene>
<keyword evidence="1" id="KW-0812">Transmembrane</keyword>
<dbReference type="Proteomes" id="UP000199116">
    <property type="component" value="Unassembled WGS sequence"/>
</dbReference>
<keyword evidence="1" id="KW-0472">Membrane</keyword>
<proteinExistence type="predicted"/>
<keyword evidence="1" id="KW-1133">Transmembrane helix</keyword>
<evidence type="ECO:0000313" key="3">
    <source>
        <dbReference type="EMBL" id="SFF94084.1"/>
    </source>
</evidence>
<protein>
    <submittedName>
        <fullName evidence="3">VanZ like family protein</fullName>
    </submittedName>
</protein>
<reference evidence="4" key="1">
    <citation type="submission" date="2016-10" db="EMBL/GenBank/DDBJ databases">
        <authorList>
            <person name="Varghese N."/>
            <person name="Submissions S."/>
        </authorList>
    </citation>
    <scope>NUCLEOTIDE SEQUENCE [LARGE SCALE GENOMIC DNA]</scope>
    <source>
        <strain evidence="4">DSM 23515</strain>
    </source>
</reference>
<sequence length="140" mass="15769">MPTKKFLVAKITLFVASLYIILLTVSSLVKLGKISVGSFNPTDKLLHLGAYFGLVALWKVYFMQKNRPQATYKGHLFKIAGLSILFGMLIEVLQGVLTSYREPDWYDILANTAGILLAVIIFLLFEKSLKRLNSKINLIF</sequence>
<evidence type="ECO:0000256" key="1">
    <source>
        <dbReference type="SAM" id="Phobius"/>
    </source>
</evidence>
<feature type="domain" description="VanZ-like" evidence="2">
    <location>
        <begin position="42"/>
        <end position="125"/>
    </location>
</feature>
<accession>A0A1I2MRH2</accession>
<dbReference type="InterPro" id="IPR006976">
    <property type="entry name" value="VanZ-like"/>
</dbReference>
<dbReference type="PANTHER" id="PTHR28008">
    <property type="entry name" value="DOMAIN PROTEIN, PUTATIVE (AFU_ORTHOLOGUE AFUA_3G10980)-RELATED"/>
    <property type="match status" value="1"/>
</dbReference>
<dbReference type="Pfam" id="PF04892">
    <property type="entry name" value="VanZ"/>
    <property type="match status" value="1"/>
</dbReference>
<organism evidence="3 4">
    <name type="scientific">Salegentibacter agarivorans</name>
    <dbReference type="NCBI Taxonomy" id="345907"/>
    <lineage>
        <taxon>Bacteria</taxon>
        <taxon>Pseudomonadati</taxon>
        <taxon>Bacteroidota</taxon>
        <taxon>Flavobacteriia</taxon>
        <taxon>Flavobacteriales</taxon>
        <taxon>Flavobacteriaceae</taxon>
        <taxon>Salegentibacter</taxon>
    </lineage>
</organism>
<dbReference type="EMBL" id="FOOH01000015">
    <property type="protein sequence ID" value="SFF94084.1"/>
    <property type="molecule type" value="Genomic_DNA"/>
</dbReference>
<dbReference type="NCBIfam" id="NF037970">
    <property type="entry name" value="vanZ_1"/>
    <property type="match status" value="1"/>
</dbReference>
<feature type="transmembrane region" description="Helical" evidence="1">
    <location>
        <begin position="108"/>
        <end position="125"/>
    </location>
</feature>
<name>A0A1I2MRH2_9FLAO</name>